<dbReference type="KEGG" id="rhl:LPU83_pLPU83d_0966"/>
<gene>
    <name evidence="1" type="ORF">LPU83_pLPU83d_0966</name>
</gene>
<keyword evidence="1" id="KW-0614">Plasmid</keyword>
<sequence>MGGEPVYGRSREGDWGDQGAGCKYRHGAGCKYRGNCRGLSVAYRANGGTCRNLGCGSPGGGRKLSELGLTVKSTKRLRLRSEAPSETIQKDSANILTHDSLSGAAVLFYKRLKKEFPMETQTYSVHKNLKEEATGREAVVNGFVLDMLTAEEAEELAGALNRDEEQAFLLVA</sequence>
<proteinExistence type="predicted"/>
<dbReference type="HOGENOM" id="CLU_1554042_0_0_5"/>
<reference evidence="1" key="1">
    <citation type="submission" date="2013-11" db="EMBL/GenBank/DDBJ databases">
        <title>Draft genome sequence of the broad-host-range Rhizobium sp. LPU83 strain, a member of the low-genetic diversity Oregon-like Rhizobium sp. group.</title>
        <authorList>
            <person name="Wibberg D."/>
            <person name="Puehler A."/>
            <person name="Schlueter A."/>
        </authorList>
    </citation>
    <scope>NUCLEOTIDE SEQUENCE [LARGE SCALE GENOMIC DNA]</scope>
    <source>
        <strain evidence="1">LPU83</strain>
        <plasmid evidence="1">pLPU83d</plasmid>
    </source>
</reference>
<dbReference type="AlphaFoldDB" id="W6S829"/>
<dbReference type="EMBL" id="HG916855">
    <property type="protein sequence ID" value="CDM62336.1"/>
    <property type="molecule type" value="Genomic_DNA"/>
</dbReference>
<evidence type="ECO:0000313" key="2">
    <source>
        <dbReference type="Proteomes" id="UP000019443"/>
    </source>
</evidence>
<accession>W6S829</accession>
<organism evidence="1 2">
    <name type="scientific">Rhizobium favelukesii</name>
    <dbReference type="NCBI Taxonomy" id="348824"/>
    <lineage>
        <taxon>Bacteria</taxon>
        <taxon>Pseudomonadati</taxon>
        <taxon>Pseudomonadota</taxon>
        <taxon>Alphaproteobacteria</taxon>
        <taxon>Hyphomicrobiales</taxon>
        <taxon>Rhizobiaceae</taxon>
        <taxon>Rhizobium/Agrobacterium group</taxon>
        <taxon>Rhizobium</taxon>
    </lineage>
</organism>
<evidence type="ECO:0000313" key="1">
    <source>
        <dbReference type="EMBL" id="CDM62336.1"/>
    </source>
</evidence>
<geneLocation type="plasmid" evidence="1 2">
    <name>pLPU83d</name>
</geneLocation>
<name>W6S829_9HYPH</name>
<dbReference type="PATRIC" id="fig|348824.6.peg.6648"/>
<keyword evidence="2" id="KW-1185">Reference proteome</keyword>
<protein>
    <submittedName>
        <fullName evidence="1">Uncharacterized protein</fullName>
    </submittedName>
</protein>
<dbReference type="Proteomes" id="UP000019443">
    <property type="component" value="Plasmid pLPU83d"/>
</dbReference>